<gene>
    <name evidence="2" type="ORF">TTHERM_000571829</name>
</gene>
<evidence type="ECO:0000313" key="2">
    <source>
        <dbReference type="EMBL" id="EWS72277.1"/>
    </source>
</evidence>
<accession>W7X4C3</accession>
<dbReference type="GeneID" id="24439634"/>
<sequence length="209" mass="25130">MVFKKFNSSSSLFYLNEIKLLLIVLTQLSSILISLKLQIILHKIKQNSFFKLSILVQNEKKNFIQQKQFQNCFLKYCFYIQCLAALFLVMLKTNKLAIFQLSFLRNINFLQIMADQQLFLSFKLRLKQFFSCIKWKSPQKTMDRLQLHHKDKINIYSIIQQKSFIFQVCKVIKSILRQKQNVCLKINLFFQITQNYLFEIQQKHFIFSV</sequence>
<keyword evidence="1" id="KW-1133">Transmembrane helix</keyword>
<keyword evidence="1" id="KW-0472">Membrane</keyword>
<dbReference type="Proteomes" id="UP000009168">
    <property type="component" value="Unassembled WGS sequence"/>
</dbReference>
<dbReference type="RefSeq" id="XP_012655217.1">
    <property type="nucleotide sequence ID" value="XM_012799763.1"/>
</dbReference>
<feature type="transmembrane region" description="Helical" evidence="1">
    <location>
        <begin position="20"/>
        <end position="41"/>
    </location>
</feature>
<keyword evidence="1 2" id="KW-0812">Transmembrane</keyword>
<evidence type="ECO:0000256" key="1">
    <source>
        <dbReference type="SAM" id="Phobius"/>
    </source>
</evidence>
<protein>
    <submittedName>
        <fullName evidence="2">Transmembrane protein, putative</fullName>
    </submittedName>
</protein>
<feature type="transmembrane region" description="Helical" evidence="1">
    <location>
        <begin position="73"/>
        <end position="91"/>
    </location>
</feature>
<name>W7X4C3_TETTS</name>
<keyword evidence="3" id="KW-1185">Reference proteome</keyword>
<proteinExistence type="predicted"/>
<dbReference type="EMBL" id="GG662498">
    <property type="protein sequence ID" value="EWS72277.1"/>
    <property type="molecule type" value="Genomic_DNA"/>
</dbReference>
<evidence type="ECO:0000313" key="3">
    <source>
        <dbReference type="Proteomes" id="UP000009168"/>
    </source>
</evidence>
<organism evidence="2 3">
    <name type="scientific">Tetrahymena thermophila (strain SB210)</name>
    <dbReference type="NCBI Taxonomy" id="312017"/>
    <lineage>
        <taxon>Eukaryota</taxon>
        <taxon>Sar</taxon>
        <taxon>Alveolata</taxon>
        <taxon>Ciliophora</taxon>
        <taxon>Intramacronucleata</taxon>
        <taxon>Oligohymenophorea</taxon>
        <taxon>Hymenostomatida</taxon>
        <taxon>Tetrahymenina</taxon>
        <taxon>Tetrahymenidae</taxon>
        <taxon>Tetrahymena</taxon>
    </lineage>
</organism>
<dbReference type="KEGG" id="tet:TTHERM_000571829"/>
<dbReference type="InParanoid" id="W7X4C3"/>
<reference evidence="3" key="1">
    <citation type="journal article" date="2006" name="PLoS Biol.">
        <title>Macronuclear genome sequence of the ciliate Tetrahymena thermophila, a model eukaryote.</title>
        <authorList>
            <person name="Eisen J.A."/>
            <person name="Coyne R.S."/>
            <person name="Wu M."/>
            <person name="Wu D."/>
            <person name="Thiagarajan M."/>
            <person name="Wortman J.R."/>
            <person name="Badger J.H."/>
            <person name="Ren Q."/>
            <person name="Amedeo P."/>
            <person name="Jones K.M."/>
            <person name="Tallon L.J."/>
            <person name="Delcher A.L."/>
            <person name="Salzberg S.L."/>
            <person name="Silva J.C."/>
            <person name="Haas B.J."/>
            <person name="Majoros W.H."/>
            <person name="Farzad M."/>
            <person name="Carlton J.M."/>
            <person name="Smith R.K. Jr."/>
            <person name="Garg J."/>
            <person name="Pearlman R.E."/>
            <person name="Karrer K.M."/>
            <person name="Sun L."/>
            <person name="Manning G."/>
            <person name="Elde N.C."/>
            <person name="Turkewitz A.P."/>
            <person name="Asai D.J."/>
            <person name="Wilkes D.E."/>
            <person name="Wang Y."/>
            <person name="Cai H."/>
            <person name="Collins K."/>
            <person name="Stewart B.A."/>
            <person name="Lee S.R."/>
            <person name="Wilamowska K."/>
            <person name="Weinberg Z."/>
            <person name="Ruzzo W.L."/>
            <person name="Wloga D."/>
            <person name="Gaertig J."/>
            <person name="Frankel J."/>
            <person name="Tsao C.-C."/>
            <person name="Gorovsky M.A."/>
            <person name="Keeling P.J."/>
            <person name="Waller R.F."/>
            <person name="Patron N.J."/>
            <person name="Cherry J.M."/>
            <person name="Stover N.A."/>
            <person name="Krieger C.J."/>
            <person name="del Toro C."/>
            <person name="Ryder H.F."/>
            <person name="Williamson S.C."/>
            <person name="Barbeau R.A."/>
            <person name="Hamilton E.P."/>
            <person name="Orias E."/>
        </authorList>
    </citation>
    <scope>NUCLEOTIDE SEQUENCE [LARGE SCALE GENOMIC DNA]</scope>
    <source>
        <strain evidence="3">SB210</strain>
    </source>
</reference>
<dbReference type="AlphaFoldDB" id="W7X4C3"/>